<dbReference type="GeneID" id="36328799"/>
<evidence type="ECO:0000313" key="1">
    <source>
        <dbReference type="EMBL" id="OSX67598.1"/>
    </source>
</evidence>
<proteinExistence type="predicted"/>
<organism evidence="1 2">
    <name type="scientific">Postia placenta MAD-698-R-SB12</name>
    <dbReference type="NCBI Taxonomy" id="670580"/>
    <lineage>
        <taxon>Eukaryota</taxon>
        <taxon>Fungi</taxon>
        <taxon>Dikarya</taxon>
        <taxon>Basidiomycota</taxon>
        <taxon>Agaricomycotina</taxon>
        <taxon>Agaricomycetes</taxon>
        <taxon>Polyporales</taxon>
        <taxon>Adustoporiaceae</taxon>
        <taxon>Rhodonia</taxon>
    </lineage>
</organism>
<accession>A0A1X6NG32</accession>
<dbReference type="RefSeq" id="XP_024344392.1">
    <property type="nucleotide sequence ID" value="XM_024483850.1"/>
</dbReference>
<reference evidence="1 2" key="1">
    <citation type="submission" date="2017-04" db="EMBL/GenBank/DDBJ databases">
        <title>Genome Sequence of the Model Brown-Rot Fungus Postia placenta SB12.</title>
        <authorList>
            <consortium name="DOE Joint Genome Institute"/>
            <person name="Gaskell J."/>
            <person name="Kersten P."/>
            <person name="Larrondo L.F."/>
            <person name="Canessa P."/>
            <person name="Martinez D."/>
            <person name="Hibbett D."/>
            <person name="Schmoll M."/>
            <person name="Kubicek C.P."/>
            <person name="Martinez A.T."/>
            <person name="Yadav J."/>
            <person name="Master E."/>
            <person name="Magnuson J.K."/>
            <person name="James T."/>
            <person name="Yaver D."/>
            <person name="Berka R."/>
            <person name="Labutti K."/>
            <person name="Lipzen A."/>
            <person name="Aerts A."/>
            <person name="Barry K."/>
            <person name="Henrissat B."/>
            <person name="Blanchette R."/>
            <person name="Grigoriev I."/>
            <person name="Cullen D."/>
        </authorList>
    </citation>
    <scope>NUCLEOTIDE SEQUENCE [LARGE SCALE GENOMIC DNA]</scope>
    <source>
        <strain evidence="1 2">MAD-698-R-SB12</strain>
    </source>
</reference>
<sequence length="145" mass="16393">MTSSIHDRLFGARIPTGKPENVLHGDRCGRTQGPETFVRDPDVMALIDGMLIYALDLIRHPEHASRLAAPLPSRSGKVLMVFQIFRVARIANEDVPDRLERSAAEQKKRYREGGYLTSKSKRPGYYLARTTFVSTRRTLGAIYFT</sequence>
<keyword evidence="2" id="KW-1185">Reference proteome</keyword>
<evidence type="ECO:0000313" key="2">
    <source>
        <dbReference type="Proteomes" id="UP000194127"/>
    </source>
</evidence>
<dbReference type="Proteomes" id="UP000194127">
    <property type="component" value="Unassembled WGS sequence"/>
</dbReference>
<dbReference type="EMBL" id="KZ110591">
    <property type="protein sequence ID" value="OSX67598.1"/>
    <property type="molecule type" value="Genomic_DNA"/>
</dbReference>
<dbReference type="OrthoDB" id="2785376at2759"/>
<name>A0A1X6NG32_9APHY</name>
<dbReference type="AlphaFoldDB" id="A0A1X6NG32"/>
<protein>
    <submittedName>
        <fullName evidence="1">Uncharacterized protein</fullName>
    </submittedName>
</protein>
<gene>
    <name evidence="1" type="ORF">POSPLADRAFT_1129548</name>
</gene>